<proteinExistence type="predicted"/>
<dbReference type="Proteomes" id="UP000326678">
    <property type="component" value="Chromosome Gxm1"/>
</dbReference>
<dbReference type="EMBL" id="CP045226">
    <property type="protein sequence ID" value="QFS44262.1"/>
    <property type="molecule type" value="Genomic_DNA"/>
</dbReference>
<reference evidence="1 2" key="1">
    <citation type="submission" date="2019-10" db="EMBL/GenBank/DDBJ databases">
        <title>Genomic and transcriptomic insights into the perfect genentic adaptation of a filamentous nitrogen-fixing cyanobacterium to rice fields.</title>
        <authorList>
            <person name="Chen Z."/>
        </authorList>
    </citation>
    <scope>NUCLEOTIDE SEQUENCE [LARGE SCALE GENOMIC DNA]</scope>
    <source>
        <strain evidence="1">CCNUC1</strain>
    </source>
</reference>
<protein>
    <submittedName>
        <fullName evidence="1">Uncharacterized protein</fullName>
    </submittedName>
</protein>
<dbReference type="KEGG" id="nsh:GXM_01735"/>
<keyword evidence="2" id="KW-1185">Reference proteome</keyword>
<organism evidence="1 2">
    <name type="scientific">Nostoc sphaeroides CCNUC1</name>
    <dbReference type="NCBI Taxonomy" id="2653204"/>
    <lineage>
        <taxon>Bacteria</taxon>
        <taxon>Bacillati</taxon>
        <taxon>Cyanobacteriota</taxon>
        <taxon>Cyanophyceae</taxon>
        <taxon>Nostocales</taxon>
        <taxon>Nostocaceae</taxon>
        <taxon>Nostoc</taxon>
    </lineage>
</organism>
<name>A0A5P8VV04_9NOSO</name>
<sequence>MLLMTAILFTSSIPIFMKLFTPKAKIPNFLEKSGILLFTAKSRKIFHIKAFWALA</sequence>
<accession>A0A5P8VV04</accession>
<dbReference type="AlphaFoldDB" id="A0A5P8VV04"/>
<evidence type="ECO:0000313" key="1">
    <source>
        <dbReference type="EMBL" id="QFS44262.1"/>
    </source>
</evidence>
<gene>
    <name evidence="1" type="ORF">GXM_01735</name>
</gene>
<evidence type="ECO:0000313" key="2">
    <source>
        <dbReference type="Proteomes" id="UP000326678"/>
    </source>
</evidence>